<gene>
    <name evidence="3" type="ORF">NEZAVI_LOCUS15924</name>
</gene>
<protein>
    <recommendedName>
        <fullName evidence="2">CUE domain-containing protein</fullName>
    </recommendedName>
</protein>
<dbReference type="InterPro" id="IPR009060">
    <property type="entry name" value="UBA-like_sf"/>
</dbReference>
<keyword evidence="4" id="KW-1185">Reference proteome</keyword>
<dbReference type="SMART" id="SM00546">
    <property type="entry name" value="CUE"/>
    <property type="match status" value="1"/>
</dbReference>
<dbReference type="InterPro" id="IPR052586">
    <property type="entry name" value="ASCC2"/>
</dbReference>
<dbReference type="InterPro" id="IPR003892">
    <property type="entry name" value="CUE"/>
</dbReference>
<dbReference type="PANTHER" id="PTHR21494">
    <property type="entry name" value="ACTIVATING SIGNAL COINTEGRATOR 1 COMPLEX SUBUNIT 2 ASC-1 COMPLEX SUBUNIT P100"/>
    <property type="match status" value="1"/>
</dbReference>
<sequence length="728" mass="83985">MTNPREKFNPEKKPLEELSILVSEDGIQKKIPALSSHFAGDRPMVSFFVPPAMNENGSFPIGAKGEWFHKMEIFTANLQWLLALPHHRFWSQIVYGKKTWDSIISFLQEAYPFFATHNLPDDPEIVQRYNEISHLVFCVICRATTQIESEDAWIGKAKFSDLLYNNTIISLPILFDICVVFGNHNKDEVNHIITNIFSFQPLYKDDLDSSVQHLKNVLSSIEERFSMSVVKVDVTLNTNKKMTISELYDITFYVLDIAATLFSFIDAYPEGAMILHLHRFEVSLAQFYEKVFSTVIKFMQELFGEKSGPYESLLFTVNQARIYFIKLFYLVIESSLNVIIENRTTFPEELLKYNTESFLNVVKESLASKIFIVDYEKMYPLEQDLNILCQVSLDSNKAECESVIELLRANSVCANKTRPEIVIDRKREKSPSLEENKIETVVTNGINLSDVEKDSLITEVKDILPHLGEGFIMKCLEHYKFKSSDVINGVLENSLPPSLQQLDHTLPIIPPEPGTSGKPDVIAHRVNIFDNDEFDVMSRDYIDTSRIHKGKRKDAKDVQEILDDKSFREELRNKFSELGIVETFDNVYEDEYDDTYDDIVDPIEQEGEDERKFVTPRVLQQLERYTKGNQNEEESGEEEAEQEFGNPRDRKFIPFVENPEDIRRRREARYGRGGFNQQRNVVGQPKGQGQDADVLKNRHKKSVHKSSQGNHNRKKGAQFKRSQGFIPS</sequence>
<name>A0A9P0MX79_NEZVI</name>
<feature type="domain" description="CUE" evidence="2">
    <location>
        <begin position="452"/>
        <end position="495"/>
    </location>
</feature>
<dbReference type="Proteomes" id="UP001152798">
    <property type="component" value="Chromosome 7"/>
</dbReference>
<feature type="compositionally biased region" description="Acidic residues" evidence="1">
    <location>
        <begin position="631"/>
        <end position="642"/>
    </location>
</feature>
<dbReference type="AlphaFoldDB" id="A0A9P0MX79"/>
<dbReference type="OrthoDB" id="5577209at2759"/>
<dbReference type="PROSITE" id="PS51140">
    <property type="entry name" value="CUE"/>
    <property type="match status" value="1"/>
</dbReference>
<dbReference type="InterPro" id="IPR041800">
    <property type="entry name" value="ASCC2_CUE"/>
</dbReference>
<dbReference type="GO" id="GO:0043130">
    <property type="term" value="F:ubiquitin binding"/>
    <property type="evidence" value="ECO:0007669"/>
    <property type="project" value="InterPro"/>
</dbReference>
<feature type="compositionally biased region" description="Basic and acidic residues" evidence="1">
    <location>
        <begin position="660"/>
        <end position="670"/>
    </location>
</feature>
<evidence type="ECO:0000259" key="2">
    <source>
        <dbReference type="PROSITE" id="PS51140"/>
    </source>
</evidence>
<evidence type="ECO:0000256" key="1">
    <source>
        <dbReference type="SAM" id="MobiDB-lite"/>
    </source>
</evidence>
<dbReference type="CDD" id="cd14364">
    <property type="entry name" value="CUE_ASCC2"/>
    <property type="match status" value="1"/>
</dbReference>
<feature type="region of interest" description="Disordered" evidence="1">
    <location>
        <begin position="624"/>
        <end position="728"/>
    </location>
</feature>
<dbReference type="GO" id="GO:0006355">
    <property type="term" value="P:regulation of DNA-templated transcription"/>
    <property type="evidence" value="ECO:0007669"/>
    <property type="project" value="TreeGrafter"/>
</dbReference>
<dbReference type="EMBL" id="OV725083">
    <property type="protein sequence ID" value="CAH1408385.1"/>
    <property type="molecule type" value="Genomic_DNA"/>
</dbReference>
<reference evidence="3" key="1">
    <citation type="submission" date="2022-01" db="EMBL/GenBank/DDBJ databases">
        <authorList>
            <person name="King R."/>
        </authorList>
    </citation>
    <scope>NUCLEOTIDE SEQUENCE</scope>
</reference>
<accession>A0A9P0MX79</accession>
<dbReference type="PANTHER" id="PTHR21494:SF0">
    <property type="entry name" value="ACTIVATING SIGNAL COINTEGRATOR 1 COMPLEX SUBUNIT 2"/>
    <property type="match status" value="1"/>
</dbReference>
<evidence type="ECO:0000313" key="4">
    <source>
        <dbReference type="Proteomes" id="UP001152798"/>
    </source>
</evidence>
<organism evidence="3 4">
    <name type="scientific">Nezara viridula</name>
    <name type="common">Southern green stink bug</name>
    <name type="synonym">Cimex viridulus</name>
    <dbReference type="NCBI Taxonomy" id="85310"/>
    <lineage>
        <taxon>Eukaryota</taxon>
        <taxon>Metazoa</taxon>
        <taxon>Ecdysozoa</taxon>
        <taxon>Arthropoda</taxon>
        <taxon>Hexapoda</taxon>
        <taxon>Insecta</taxon>
        <taxon>Pterygota</taxon>
        <taxon>Neoptera</taxon>
        <taxon>Paraneoptera</taxon>
        <taxon>Hemiptera</taxon>
        <taxon>Heteroptera</taxon>
        <taxon>Panheteroptera</taxon>
        <taxon>Pentatomomorpha</taxon>
        <taxon>Pentatomoidea</taxon>
        <taxon>Pentatomidae</taxon>
        <taxon>Pentatominae</taxon>
        <taxon>Nezara</taxon>
    </lineage>
</organism>
<evidence type="ECO:0000313" key="3">
    <source>
        <dbReference type="EMBL" id="CAH1408385.1"/>
    </source>
</evidence>
<dbReference type="SUPFAM" id="SSF46934">
    <property type="entry name" value="UBA-like"/>
    <property type="match status" value="1"/>
</dbReference>
<dbReference type="Gene3D" id="1.10.8.10">
    <property type="entry name" value="DNA helicase RuvA subunit, C-terminal domain"/>
    <property type="match status" value="1"/>
</dbReference>
<proteinExistence type="predicted"/>